<evidence type="ECO:0000313" key="2">
    <source>
        <dbReference type="Proteomes" id="UP000202749"/>
    </source>
</evidence>
<dbReference type="KEGG" id="vg:26622911"/>
<accession>A0A0G2SS73</accession>
<name>A0A0G2SS73_9CAUD</name>
<evidence type="ECO:0000313" key="1">
    <source>
        <dbReference type="EMBL" id="AKA61974.1"/>
    </source>
</evidence>
<dbReference type="Proteomes" id="UP000202749">
    <property type="component" value="Segment"/>
</dbReference>
<protein>
    <submittedName>
        <fullName evidence="1">Uncharacterized protein</fullName>
    </submittedName>
</protein>
<sequence>MDNSIFSCFDSGEYKGILWVDLRPTHYYNSSQNSCYTGKVILDFLVSNSINDVTLDYCAFHHALSCNLPLGKTNFLEKEFPELRFRTYGLSYTDIKTEKECVLFLNKAQVKSLISCLEGKSFIEYKCNVLKEKKTKDRNTYIEQCREKLKNISKTSLQHL</sequence>
<gene>
    <name evidence="1" type="ORF">Pm5461_109</name>
</gene>
<dbReference type="EMBL" id="KP890823">
    <property type="protein sequence ID" value="AKA61974.1"/>
    <property type="molecule type" value="Genomic_DNA"/>
</dbReference>
<dbReference type="RefSeq" id="YP_009195530.1">
    <property type="nucleotide sequence ID" value="NC_028762.1"/>
</dbReference>
<dbReference type="GeneID" id="26622911"/>
<proteinExistence type="predicted"/>
<keyword evidence="2" id="KW-1185">Reference proteome</keyword>
<organism evidence="1 2">
    <name type="scientific">Proteus phage vB_PmiM_Pm5461</name>
    <dbReference type="NCBI Taxonomy" id="1636250"/>
    <lineage>
        <taxon>Viruses</taxon>
        <taxon>Duplodnaviria</taxon>
        <taxon>Heunggongvirae</taxon>
        <taxon>Uroviricota</taxon>
        <taxon>Caudoviricetes</taxon>
        <taxon>Pantevenvirales</taxon>
        <taxon>Straboviridae</taxon>
        <taxon>Bragavirus</taxon>
        <taxon>Bragavirus pm5461</taxon>
    </lineage>
</organism>
<reference evidence="1 2" key="1">
    <citation type="submission" date="2015-03" db="EMBL/GenBank/DDBJ databases">
        <authorList>
            <person name="Melo L.D.R."/>
            <person name="Veiga P."/>
            <person name="Cerca N."/>
            <person name="Kropinski A.M."/>
            <person name="Azeredo J."/>
            <person name="Almeida C."/>
            <person name="Sillankorva S."/>
        </authorList>
    </citation>
    <scope>NUCLEOTIDE SEQUENCE [LARGE SCALE GENOMIC DNA]</scope>
</reference>